<keyword evidence="11" id="KW-1185">Reference proteome</keyword>
<organism evidence="10 11">
    <name type="scientific">Pigmentiphaga soli</name>
    <dbReference type="NCBI Taxonomy" id="1007095"/>
    <lineage>
        <taxon>Bacteria</taxon>
        <taxon>Pseudomonadati</taxon>
        <taxon>Pseudomonadota</taxon>
        <taxon>Betaproteobacteria</taxon>
        <taxon>Burkholderiales</taxon>
        <taxon>Alcaligenaceae</taxon>
        <taxon>Pigmentiphaga</taxon>
    </lineage>
</organism>
<comment type="pathway">
    <text evidence="1 8">Amine and polyamine biosynthesis; ectoine biosynthesis; L-ectoine from L-aspartate 4-semialdehyde: step 2/3.</text>
</comment>
<reference evidence="11" key="1">
    <citation type="journal article" date="2019" name="Int. J. Syst. Evol. Microbiol.">
        <title>The Global Catalogue of Microorganisms (GCM) 10K type strain sequencing project: providing services to taxonomists for standard genome sequencing and annotation.</title>
        <authorList>
            <consortium name="The Broad Institute Genomics Platform"/>
            <consortium name="The Broad Institute Genome Sequencing Center for Infectious Disease"/>
            <person name="Wu L."/>
            <person name="Ma J."/>
        </authorList>
    </citation>
    <scope>NUCLEOTIDE SEQUENCE [LARGE SCALE GENOMIC DNA]</scope>
    <source>
        <strain evidence="11">JCM 17666</strain>
    </source>
</reference>
<evidence type="ECO:0000256" key="4">
    <source>
        <dbReference type="ARBA" id="ARBA00017935"/>
    </source>
</evidence>
<accession>A0ABP8GF19</accession>
<proteinExistence type="inferred from homology"/>
<evidence type="ECO:0000259" key="9">
    <source>
        <dbReference type="PROSITE" id="PS51186"/>
    </source>
</evidence>
<evidence type="ECO:0000256" key="2">
    <source>
        <dbReference type="ARBA" id="ARBA00010712"/>
    </source>
</evidence>
<feature type="domain" description="N-acetyltransferase" evidence="9">
    <location>
        <begin position="7"/>
        <end position="160"/>
    </location>
</feature>
<dbReference type="PANTHER" id="PTHR43877">
    <property type="entry name" value="AMINOALKYLPHOSPHONATE N-ACETYLTRANSFERASE-RELATED-RELATED"/>
    <property type="match status" value="1"/>
</dbReference>
<dbReference type="EC" id="2.3.1.178" evidence="3 8"/>
<dbReference type="RefSeq" id="WP_345245607.1">
    <property type="nucleotide sequence ID" value="NZ_BAABFO010000001.1"/>
</dbReference>
<dbReference type="PANTHER" id="PTHR43877:SF1">
    <property type="entry name" value="ACETYLTRANSFERASE"/>
    <property type="match status" value="1"/>
</dbReference>
<dbReference type="Gene3D" id="3.40.630.30">
    <property type="match status" value="1"/>
</dbReference>
<dbReference type="PROSITE" id="PS51186">
    <property type="entry name" value="GNAT"/>
    <property type="match status" value="1"/>
</dbReference>
<dbReference type="EMBL" id="BAABFO010000001">
    <property type="protein sequence ID" value="GAA4322784.1"/>
    <property type="molecule type" value="Genomic_DNA"/>
</dbReference>
<dbReference type="InterPro" id="IPR000182">
    <property type="entry name" value="GNAT_dom"/>
</dbReference>
<evidence type="ECO:0000256" key="7">
    <source>
        <dbReference type="ARBA" id="ARBA00048924"/>
    </source>
</evidence>
<protein>
    <recommendedName>
        <fullName evidence="4 8">L-2,4-diaminobutyric acid acetyltransferase</fullName>
        <shortName evidence="8">DABA acetyltransferase</shortName>
        <ecNumber evidence="3 8">2.3.1.178</ecNumber>
    </recommendedName>
</protein>
<evidence type="ECO:0000313" key="10">
    <source>
        <dbReference type="EMBL" id="GAA4322784.1"/>
    </source>
</evidence>
<dbReference type="InterPro" id="IPR016181">
    <property type="entry name" value="Acyl_CoA_acyltransferase"/>
</dbReference>
<dbReference type="NCBIfam" id="TIGR02406">
    <property type="entry name" value="ectoine_EctA"/>
    <property type="match status" value="1"/>
</dbReference>
<keyword evidence="6 8" id="KW-0012">Acyltransferase</keyword>
<keyword evidence="5 8" id="KW-0808">Transferase</keyword>
<comment type="function">
    <text evidence="8">Catalyzes the acetylation of L-2,4-diaminobutyrate (DABA) to gamma-N-acetyl-alpha,gamma-diaminobutyric acid (ADABA) with acetyl coenzyme A.</text>
</comment>
<evidence type="ECO:0000256" key="3">
    <source>
        <dbReference type="ARBA" id="ARBA00012355"/>
    </source>
</evidence>
<dbReference type="CDD" id="cd04301">
    <property type="entry name" value="NAT_SF"/>
    <property type="match status" value="1"/>
</dbReference>
<name>A0ABP8GF19_9BURK</name>
<dbReference type="Pfam" id="PF00583">
    <property type="entry name" value="Acetyltransf_1"/>
    <property type="match status" value="1"/>
</dbReference>
<gene>
    <name evidence="8 10" type="primary">ectA</name>
    <name evidence="10" type="ORF">GCM10023144_03090</name>
</gene>
<evidence type="ECO:0000256" key="6">
    <source>
        <dbReference type="ARBA" id="ARBA00023315"/>
    </source>
</evidence>
<dbReference type="InterPro" id="IPR012772">
    <property type="entry name" value="Ectoine_EctA"/>
</dbReference>
<evidence type="ECO:0000256" key="8">
    <source>
        <dbReference type="RuleBase" id="RU365045"/>
    </source>
</evidence>
<dbReference type="SUPFAM" id="SSF55729">
    <property type="entry name" value="Acyl-CoA N-acyltransferases (Nat)"/>
    <property type="match status" value="1"/>
</dbReference>
<sequence length="164" mass="17889">MAAPAGFRFESPRPEDGAAIQRLVRESPPLDVNSTYAYLLLCRDFADTCVVARRDEGTLAGFVSAYLPPPRPQTLFVWQVAVAADCRGRGLAQAMIRHLLARPRAAGVRRIETTVSPSNRPSRRMFAALAQELGAGCEEETLFDAALFGDGAHEEETLLRIGAF</sequence>
<comment type="catalytic activity">
    <reaction evidence="7 8">
        <text>L-2,4-diaminobutanoate + acetyl-CoA = (2S)-4-acetamido-2-aminobutanoate + CoA + H(+)</text>
        <dbReference type="Rhea" id="RHEA:16901"/>
        <dbReference type="ChEBI" id="CHEBI:15378"/>
        <dbReference type="ChEBI" id="CHEBI:57287"/>
        <dbReference type="ChEBI" id="CHEBI:57288"/>
        <dbReference type="ChEBI" id="CHEBI:58761"/>
        <dbReference type="ChEBI" id="CHEBI:58929"/>
        <dbReference type="EC" id="2.3.1.178"/>
    </reaction>
</comment>
<dbReference type="InterPro" id="IPR050832">
    <property type="entry name" value="Bact_Acetyltransf"/>
</dbReference>
<comment type="similarity">
    <text evidence="2 8">Belongs to the acetyltransferase family. EctA subfamily.</text>
</comment>
<evidence type="ECO:0000256" key="5">
    <source>
        <dbReference type="ARBA" id="ARBA00022679"/>
    </source>
</evidence>
<evidence type="ECO:0000313" key="11">
    <source>
        <dbReference type="Proteomes" id="UP001501671"/>
    </source>
</evidence>
<dbReference type="Proteomes" id="UP001501671">
    <property type="component" value="Unassembled WGS sequence"/>
</dbReference>
<evidence type="ECO:0000256" key="1">
    <source>
        <dbReference type="ARBA" id="ARBA00004978"/>
    </source>
</evidence>
<comment type="caution">
    <text evidence="10">The sequence shown here is derived from an EMBL/GenBank/DDBJ whole genome shotgun (WGS) entry which is preliminary data.</text>
</comment>